<dbReference type="Pfam" id="PF08386">
    <property type="entry name" value="Abhydrolase_4"/>
    <property type="match status" value="1"/>
</dbReference>
<dbReference type="Gene3D" id="3.40.50.1820">
    <property type="entry name" value="alpha/beta hydrolase"/>
    <property type="match status" value="1"/>
</dbReference>
<dbReference type="InterPro" id="IPR050228">
    <property type="entry name" value="Carboxylesterase_BioH"/>
</dbReference>
<feature type="compositionally biased region" description="Low complexity" evidence="1">
    <location>
        <begin position="1"/>
        <end position="16"/>
    </location>
</feature>
<feature type="domain" description="Peptidase S33 tripeptidyl aminopeptidase-like C-terminal" evidence="3">
    <location>
        <begin position="231"/>
        <end position="292"/>
    </location>
</feature>
<sequence>MPSDDSVSPDPAAAADAVRDRVDEIVDEATDALDRAVDEATGVPTDDGDIEEFTHDGSTLIAERRGDLASPRTFVLVHGIGMGRKVFADLVKHLQDGAVVIAVDLPGYGEAPEPPRTPAIERMADLVAAYVAHLGRGPVVLLGHSMGTQVVTEVAVRHPDTVDRLVLVAPTVDRRRRRPWSQLWRLGVDLFGESGKVLLLGAREYLRAGPHLRRKMHAMLVHRPEDAYPRVRAATLVIRGEWDVVVPQEWFEEVAAAIPDATAYVVAGHHHETLIRTAQPAADELHRWLADG</sequence>
<evidence type="ECO:0000256" key="1">
    <source>
        <dbReference type="SAM" id="MobiDB-lite"/>
    </source>
</evidence>
<reference evidence="4" key="1">
    <citation type="journal article" date="2014" name="Int. J. Syst. Evol. Microbiol.">
        <title>Complete genome sequence of Corynebacterium casei LMG S-19264T (=DSM 44701T), isolated from a smear-ripened cheese.</title>
        <authorList>
            <consortium name="US DOE Joint Genome Institute (JGI-PGF)"/>
            <person name="Walter F."/>
            <person name="Albersmeier A."/>
            <person name="Kalinowski J."/>
            <person name="Ruckert C."/>
        </authorList>
    </citation>
    <scope>NUCLEOTIDE SEQUENCE</scope>
    <source>
        <strain evidence="4">VKM Ac-1940</strain>
    </source>
</reference>
<dbReference type="EMBL" id="BSER01000007">
    <property type="protein sequence ID" value="GLJ95065.1"/>
    <property type="molecule type" value="Genomic_DNA"/>
</dbReference>
<dbReference type="InterPro" id="IPR000073">
    <property type="entry name" value="AB_hydrolase_1"/>
</dbReference>
<dbReference type="Pfam" id="PF00561">
    <property type="entry name" value="Abhydrolase_1"/>
    <property type="match status" value="1"/>
</dbReference>
<dbReference type="SUPFAM" id="SSF53474">
    <property type="entry name" value="alpha/beta-Hydrolases"/>
    <property type="match status" value="1"/>
</dbReference>
<dbReference type="InterPro" id="IPR013595">
    <property type="entry name" value="Pept_S33_TAP-like_C"/>
</dbReference>
<dbReference type="RefSeq" id="WP_204964517.1">
    <property type="nucleotide sequence ID" value="NZ_BAAAUR010000004.1"/>
</dbReference>
<feature type="region of interest" description="Disordered" evidence="1">
    <location>
        <begin position="1"/>
        <end position="21"/>
    </location>
</feature>
<feature type="domain" description="AB hydrolase-1" evidence="2">
    <location>
        <begin position="73"/>
        <end position="184"/>
    </location>
</feature>
<proteinExistence type="predicted"/>
<dbReference type="Proteomes" id="UP001142291">
    <property type="component" value="Unassembled WGS sequence"/>
</dbReference>
<dbReference type="InterPro" id="IPR029058">
    <property type="entry name" value="AB_hydrolase_fold"/>
</dbReference>
<evidence type="ECO:0000259" key="2">
    <source>
        <dbReference type="Pfam" id="PF00561"/>
    </source>
</evidence>
<gene>
    <name evidence="4" type="ORF">GCM10017591_11270</name>
</gene>
<comment type="caution">
    <text evidence="4">The sequence shown here is derived from an EMBL/GenBank/DDBJ whole genome shotgun (WGS) entry which is preliminary data.</text>
</comment>
<reference evidence="4" key="2">
    <citation type="submission" date="2023-01" db="EMBL/GenBank/DDBJ databases">
        <authorList>
            <person name="Sun Q."/>
            <person name="Evtushenko L."/>
        </authorList>
    </citation>
    <scope>NUCLEOTIDE SEQUENCE</scope>
    <source>
        <strain evidence="4">VKM Ac-1940</strain>
    </source>
</reference>
<dbReference type="PANTHER" id="PTHR43194:SF2">
    <property type="entry name" value="PEROXISOMAL MEMBRANE PROTEIN LPX1"/>
    <property type="match status" value="1"/>
</dbReference>
<evidence type="ECO:0000259" key="3">
    <source>
        <dbReference type="Pfam" id="PF08386"/>
    </source>
</evidence>
<evidence type="ECO:0008006" key="6">
    <source>
        <dbReference type="Google" id="ProtNLM"/>
    </source>
</evidence>
<dbReference type="PRINTS" id="PR00111">
    <property type="entry name" value="ABHYDROLASE"/>
</dbReference>
<name>A0A9W6HM06_9MICO</name>
<accession>A0A9W6HM06</accession>
<dbReference type="PANTHER" id="PTHR43194">
    <property type="entry name" value="HYDROLASE ALPHA/BETA FOLD FAMILY"/>
    <property type="match status" value="1"/>
</dbReference>
<evidence type="ECO:0000313" key="5">
    <source>
        <dbReference type="Proteomes" id="UP001142291"/>
    </source>
</evidence>
<protein>
    <recommendedName>
        <fullName evidence="6">Alpha/beta hydrolase</fullName>
    </recommendedName>
</protein>
<dbReference type="GO" id="GO:0003824">
    <property type="term" value="F:catalytic activity"/>
    <property type="evidence" value="ECO:0007669"/>
    <property type="project" value="UniProtKB-ARBA"/>
</dbReference>
<dbReference type="AlphaFoldDB" id="A0A9W6HM06"/>
<organism evidence="4 5">
    <name type="scientific">Microbacterium dextranolyticum</name>
    <dbReference type="NCBI Taxonomy" id="36806"/>
    <lineage>
        <taxon>Bacteria</taxon>
        <taxon>Bacillati</taxon>
        <taxon>Actinomycetota</taxon>
        <taxon>Actinomycetes</taxon>
        <taxon>Micrococcales</taxon>
        <taxon>Microbacteriaceae</taxon>
        <taxon>Microbacterium</taxon>
    </lineage>
</organism>
<evidence type="ECO:0000313" key="4">
    <source>
        <dbReference type="EMBL" id="GLJ95065.1"/>
    </source>
</evidence>
<keyword evidence="5" id="KW-1185">Reference proteome</keyword>